<accession>A0A652L9J9</accession>
<protein>
    <submittedName>
        <fullName evidence="2">VOC family protein</fullName>
    </submittedName>
</protein>
<proteinExistence type="predicted"/>
<dbReference type="EMBL" id="RDBM01000022">
    <property type="protein sequence ID" value="TXS32649.1"/>
    <property type="molecule type" value="Genomic_DNA"/>
</dbReference>
<dbReference type="AlphaFoldDB" id="A0A652L9J9"/>
<evidence type="ECO:0000313" key="2">
    <source>
        <dbReference type="EMBL" id="TXS32649.1"/>
    </source>
</evidence>
<dbReference type="InterPro" id="IPR004360">
    <property type="entry name" value="Glyas_Fos-R_dOase_dom"/>
</dbReference>
<organism evidence="2">
    <name type="scientific">Streptomyces sp. gb1(2016)</name>
    <dbReference type="NCBI Taxonomy" id="1828321"/>
    <lineage>
        <taxon>Bacteria</taxon>
        <taxon>Bacillati</taxon>
        <taxon>Actinomycetota</taxon>
        <taxon>Actinomycetes</taxon>
        <taxon>Kitasatosporales</taxon>
        <taxon>Streptomycetaceae</taxon>
        <taxon>Streptomyces</taxon>
    </lineage>
</organism>
<gene>
    <name evidence="2" type="ORF">EAO74_06320</name>
</gene>
<sequence length="250" mass="26677">MKLTEPVPGGPCWVELSTPDVRAAQAFYAGLFGWRSETDPRPEAGGYTTARLGEDAVAAFSPLYRPEQQPSWTVSFATEDADAAAEAVRSAGGTVLMGPMDVFDEGRFTVAADPSGAVFSLWQARAFPGAGRFNDPGSLGWVELRTPDPQGALDFYPAVLGWTVSSSEHFTHWGVDGADFGGLKEQDDDERADVPPHWLPYFTVTDTETTAARALTAGGEPLSPPMHIPGGPWVATLLDPLGARFGLHTP</sequence>
<dbReference type="InterPro" id="IPR052164">
    <property type="entry name" value="Anthracycline_SecMetBiosynth"/>
</dbReference>
<dbReference type="PANTHER" id="PTHR33993">
    <property type="entry name" value="GLYOXALASE-RELATED"/>
    <property type="match status" value="1"/>
</dbReference>
<name>A0A652L9J9_9ACTN</name>
<dbReference type="PROSITE" id="PS51819">
    <property type="entry name" value="VOC"/>
    <property type="match status" value="2"/>
</dbReference>
<dbReference type="RefSeq" id="WP_147982946.1">
    <property type="nucleotide sequence ID" value="NZ_RDBM01000022.1"/>
</dbReference>
<dbReference type="PANTHER" id="PTHR33993:SF14">
    <property type="entry name" value="GB|AAF24581.1"/>
    <property type="match status" value="1"/>
</dbReference>
<feature type="domain" description="VOC" evidence="1">
    <location>
        <begin position="10"/>
        <end position="124"/>
    </location>
</feature>
<evidence type="ECO:0000259" key="1">
    <source>
        <dbReference type="PROSITE" id="PS51819"/>
    </source>
</evidence>
<dbReference type="SUPFAM" id="SSF54593">
    <property type="entry name" value="Glyoxalase/Bleomycin resistance protein/Dihydroxybiphenyl dioxygenase"/>
    <property type="match status" value="2"/>
</dbReference>
<feature type="domain" description="VOC" evidence="1">
    <location>
        <begin position="138"/>
        <end position="250"/>
    </location>
</feature>
<dbReference type="Pfam" id="PF00903">
    <property type="entry name" value="Glyoxalase"/>
    <property type="match status" value="2"/>
</dbReference>
<reference evidence="2" key="1">
    <citation type="submission" date="2018-10" db="EMBL/GenBank/DDBJ databases">
        <authorList>
            <person name="Hariharan J."/>
            <person name="Choudoir M.J."/>
            <person name="Diebold P."/>
            <person name="Panke-Buisse K."/>
            <person name="Campbell A.N."/>
            <person name="Buckley D.H."/>
        </authorList>
    </citation>
    <scope>NUCLEOTIDE SEQUENCE</scope>
    <source>
        <strain evidence="2">Gb1</strain>
    </source>
</reference>
<dbReference type="InterPro" id="IPR029068">
    <property type="entry name" value="Glyas_Bleomycin-R_OHBP_Dase"/>
</dbReference>
<dbReference type="Gene3D" id="3.10.180.10">
    <property type="entry name" value="2,3-Dihydroxybiphenyl 1,2-Dioxygenase, domain 1"/>
    <property type="match status" value="2"/>
</dbReference>
<comment type="caution">
    <text evidence="2">The sequence shown here is derived from an EMBL/GenBank/DDBJ whole genome shotgun (WGS) entry which is preliminary data.</text>
</comment>
<dbReference type="CDD" id="cd07247">
    <property type="entry name" value="SgaA_N_like"/>
    <property type="match status" value="2"/>
</dbReference>
<dbReference type="InterPro" id="IPR037523">
    <property type="entry name" value="VOC_core"/>
</dbReference>